<dbReference type="GO" id="GO:0016020">
    <property type="term" value="C:membrane"/>
    <property type="evidence" value="ECO:0007669"/>
    <property type="project" value="UniProtKB-SubCell"/>
</dbReference>
<evidence type="ECO:0000256" key="1">
    <source>
        <dbReference type="ARBA" id="ARBA00004370"/>
    </source>
</evidence>
<gene>
    <name evidence="6" type="ORF">METZ01_LOCUS207935</name>
</gene>
<feature type="non-terminal residue" evidence="6">
    <location>
        <position position="1"/>
    </location>
</feature>
<feature type="domain" description="CHASE" evidence="5">
    <location>
        <begin position="71"/>
        <end position="244"/>
    </location>
</feature>
<proteinExistence type="predicted"/>
<dbReference type="InterPro" id="IPR042240">
    <property type="entry name" value="CHASE_sf"/>
</dbReference>
<name>A0A382EYV6_9ZZZZ</name>
<dbReference type="PROSITE" id="PS50839">
    <property type="entry name" value="CHASE"/>
    <property type="match status" value="1"/>
</dbReference>
<keyword evidence="4" id="KW-0472">Membrane</keyword>
<keyword evidence="3" id="KW-1133">Transmembrane helix</keyword>
<evidence type="ECO:0000256" key="2">
    <source>
        <dbReference type="ARBA" id="ARBA00022692"/>
    </source>
</evidence>
<evidence type="ECO:0000259" key="5">
    <source>
        <dbReference type="PROSITE" id="PS50839"/>
    </source>
</evidence>
<reference evidence="6" key="1">
    <citation type="submission" date="2018-05" db="EMBL/GenBank/DDBJ databases">
        <authorList>
            <person name="Lanie J.A."/>
            <person name="Ng W.-L."/>
            <person name="Kazmierczak K.M."/>
            <person name="Andrzejewski T.M."/>
            <person name="Davidsen T.M."/>
            <person name="Wayne K.J."/>
            <person name="Tettelin H."/>
            <person name="Glass J.I."/>
            <person name="Rusch D."/>
            <person name="Podicherti R."/>
            <person name="Tsui H.-C.T."/>
            <person name="Winkler M.E."/>
        </authorList>
    </citation>
    <scope>NUCLEOTIDE SEQUENCE</scope>
</reference>
<sequence>VFLKKLTYTTWGLLVLAVTLTLVTLNNVKKENEYDWTQQFEQEGKKNTLILRKEIENLKQDVIGITSLFKSSKKITRSAFKTYTASLLDKNHFIRSFLWIPRIKQHKRSTIESQAQKEGLVNYQFTIRNEESTYITAPNKKEYFPIHYIESHLENDSFLGFDASSQPTLLKLVNQARDSGKIVATNTRDVFNQDPKGMLVVFFSPVYEGEKIPKTVEDKKRSFMGVAVGMYKLDDMIKQTLETYLVPGIFLTIFDKNKAINLYGNLKENALIEKEMGLNISMIRWTLVWQGSLDFQKGPNRLHNWLSAAVLALIIFSAV</sequence>
<dbReference type="SMART" id="SM01079">
    <property type="entry name" value="CHASE"/>
    <property type="match status" value="1"/>
</dbReference>
<evidence type="ECO:0000313" key="6">
    <source>
        <dbReference type="EMBL" id="SVB55081.1"/>
    </source>
</evidence>
<accession>A0A382EYV6</accession>
<comment type="subcellular location">
    <subcellularLocation>
        <location evidence="1">Membrane</location>
    </subcellularLocation>
</comment>
<keyword evidence="2" id="KW-0812">Transmembrane</keyword>
<dbReference type="GO" id="GO:0003824">
    <property type="term" value="F:catalytic activity"/>
    <property type="evidence" value="ECO:0007669"/>
    <property type="project" value="UniProtKB-ARBA"/>
</dbReference>
<evidence type="ECO:0000256" key="4">
    <source>
        <dbReference type="ARBA" id="ARBA00023136"/>
    </source>
</evidence>
<dbReference type="AlphaFoldDB" id="A0A382EYV6"/>
<dbReference type="EMBL" id="UINC01046715">
    <property type="protein sequence ID" value="SVB55081.1"/>
    <property type="molecule type" value="Genomic_DNA"/>
</dbReference>
<feature type="non-terminal residue" evidence="6">
    <location>
        <position position="319"/>
    </location>
</feature>
<protein>
    <recommendedName>
        <fullName evidence="5">CHASE domain-containing protein</fullName>
    </recommendedName>
</protein>
<organism evidence="6">
    <name type="scientific">marine metagenome</name>
    <dbReference type="NCBI Taxonomy" id="408172"/>
    <lineage>
        <taxon>unclassified sequences</taxon>
        <taxon>metagenomes</taxon>
        <taxon>ecological metagenomes</taxon>
    </lineage>
</organism>
<evidence type="ECO:0000256" key="3">
    <source>
        <dbReference type="ARBA" id="ARBA00022989"/>
    </source>
</evidence>
<dbReference type="GO" id="GO:0007165">
    <property type="term" value="P:signal transduction"/>
    <property type="evidence" value="ECO:0007669"/>
    <property type="project" value="UniProtKB-ARBA"/>
</dbReference>
<dbReference type="Pfam" id="PF03924">
    <property type="entry name" value="CHASE"/>
    <property type="match status" value="1"/>
</dbReference>
<dbReference type="Gene3D" id="3.30.450.350">
    <property type="entry name" value="CHASE domain"/>
    <property type="match status" value="1"/>
</dbReference>
<dbReference type="InterPro" id="IPR006189">
    <property type="entry name" value="CHASE_dom"/>
</dbReference>